<accession>A0A3S3PP78</accession>
<dbReference type="InterPro" id="IPR003598">
    <property type="entry name" value="Ig_sub2"/>
</dbReference>
<evidence type="ECO:0000256" key="3">
    <source>
        <dbReference type="ARBA" id="ARBA00023319"/>
    </source>
</evidence>
<sequence>MTKESGQNVRMKCEFKGNPTPVEIKWYKNEAPLEIEKGKIEIKHSSSGKGRIQSKLRILRLDTHDMGYYKCEAANSYKTVETIGILKVIRGQYMSSAAALPLPDYQPMIPEFPGLGHGRNRVSDSTHN</sequence>
<dbReference type="PANTHER" id="PTHR45080:SF8">
    <property type="entry name" value="IG-LIKE DOMAIN-CONTAINING PROTEIN"/>
    <property type="match status" value="1"/>
</dbReference>
<keyword evidence="3" id="KW-0393">Immunoglobulin domain</keyword>
<feature type="domain" description="Ig-like" evidence="4">
    <location>
        <begin position="1"/>
        <end position="81"/>
    </location>
</feature>
<organism evidence="5 6">
    <name type="scientific">Dinothrombium tinctorium</name>
    <dbReference type="NCBI Taxonomy" id="1965070"/>
    <lineage>
        <taxon>Eukaryota</taxon>
        <taxon>Metazoa</taxon>
        <taxon>Ecdysozoa</taxon>
        <taxon>Arthropoda</taxon>
        <taxon>Chelicerata</taxon>
        <taxon>Arachnida</taxon>
        <taxon>Acari</taxon>
        <taxon>Acariformes</taxon>
        <taxon>Trombidiformes</taxon>
        <taxon>Prostigmata</taxon>
        <taxon>Anystina</taxon>
        <taxon>Parasitengona</taxon>
        <taxon>Trombidioidea</taxon>
        <taxon>Trombidiidae</taxon>
        <taxon>Dinothrombium</taxon>
    </lineage>
</organism>
<dbReference type="InterPro" id="IPR013098">
    <property type="entry name" value="Ig_I-set"/>
</dbReference>
<dbReference type="InterPro" id="IPR007110">
    <property type="entry name" value="Ig-like_dom"/>
</dbReference>
<keyword evidence="6" id="KW-1185">Reference proteome</keyword>
<keyword evidence="5" id="KW-0675">Receptor</keyword>
<dbReference type="InterPro" id="IPR003599">
    <property type="entry name" value="Ig_sub"/>
</dbReference>
<dbReference type="SUPFAM" id="SSF48726">
    <property type="entry name" value="Immunoglobulin"/>
    <property type="match status" value="1"/>
</dbReference>
<evidence type="ECO:0000256" key="2">
    <source>
        <dbReference type="ARBA" id="ARBA00023157"/>
    </source>
</evidence>
<dbReference type="STRING" id="1965070.A0A3S3PP78"/>
<dbReference type="GO" id="GO:0030424">
    <property type="term" value="C:axon"/>
    <property type="evidence" value="ECO:0007669"/>
    <property type="project" value="TreeGrafter"/>
</dbReference>
<keyword evidence="5" id="KW-0418">Kinase</keyword>
<keyword evidence="5" id="KW-0472">Membrane</keyword>
<dbReference type="GO" id="GO:0050808">
    <property type="term" value="P:synapse organization"/>
    <property type="evidence" value="ECO:0007669"/>
    <property type="project" value="TreeGrafter"/>
</dbReference>
<dbReference type="PROSITE" id="PS50835">
    <property type="entry name" value="IG_LIKE"/>
    <property type="match status" value="1"/>
</dbReference>
<dbReference type="Proteomes" id="UP000285301">
    <property type="component" value="Unassembled WGS sequence"/>
</dbReference>
<dbReference type="GO" id="GO:0016301">
    <property type="term" value="F:kinase activity"/>
    <property type="evidence" value="ECO:0007669"/>
    <property type="project" value="UniProtKB-KW"/>
</dbReference>
<dbReference type="OrthoDB" id="6133584at2759"/>
<keyword evidence="5" id="KW-0812">Transmembrane</keyword>
<dbReference type="InterPro" id="IPR013783">
    <property type="entry name" value="Ig-like_fold"/>
</dbReference>
<dbReference type="SMART" id="SM00409">
    <property type="entry name" value="IG"/>
    <property type="match status" value="1"/>
</dbReference>
<dbReference type="GO" id="GO:0005886">
    <property type="term" value="C:plasma membrane"/>
    <property type="evidence" value="ECO:0007669"/>
    <property type="project" value="TreeGrafter"/>
</dbReference>
<dbReference type="PANTHER" id="PTHR45080">
    <property type="entry name" value="CONTACTIN 5"/>
    <property type="match status" value="1"/>
</dbReference>
<dbReference type="GO" id="GO:0008046">
    <property type="term" value="F:axon guidance receptor activity"/>
    <property type="evidence" value="ECO:0007669"/>
    <property type="project" value="TreeGrafter"/>
</dbReference>
<comment type="caution">
    <text evidence="5">The sequence shown here is derived from an EMBL/GenBank/DDBJ whole genome shotgun (WGS) entry which is preliminary data.</text>
</comment>
<reference evidence="5 6" key="1">
    <citation type="journal article" date="2018" name="Gigascience">
        <title>Genomes of trombidid mites reveal novel predicted allergens and laterally-transferred genes associated with secondary metabolism.</title>
        <authorList>
            <person name="Dong X."/>
            <person name="Chaisiri K."/>
            <person name="Xia D."/>
            <person name="Armstrong S.D."/>
            <person name="Fang Y."/>
            <person name="Donnelly M.J."/>
            <person name="Kadowaki T."/>
            <person name="McGarry J.W."/>
            <person name="Darby A.C."/>
            <person name="Makepeace B.L."/>
        </authorList>
    </citation>
    <scope>NUCLEOTIDE SEQUENCE [LARGE SCALE GENOMIC DNA]</scope>
    <source>
        <strain evidence="5">UoL-WK</strain>
    </source>
</reference>
<evidence type="ECO:0000313" key="6">
    <source>
        <dbReference type="Proteomes" id="UP000285301"/>
    </source>
</evidence>
<dbReference type="InterPro" id="IPR036179">
    <property type="entry name" value="Ig-like_dom_sf"/>
</dbReference>
<protein>
    <submittedName>
        <fullName evidence="5">Tyrosine-protein kinase transmembrane receptor ROR1-like protein</fullName>
    </submittedName>
</protein>
<name>A0A3S3PP78_9ACAR</name>
<dbReference type="Pfam" id="PF07679">
    <property type="entry name" value="I-set"/>
    <property type="match status" value="1"/>
</dbReference>
<gene>
    <name evidence="5" type="ORF">B4U79_14780</name>
</gene>
<keyword evidence="1" id="KW-0732">Signal</keyword>
<proteinExistence type="predicted"/>
<dbReference type="InterPro" id="IPR050958">
    <property type="entry name" value="Cell_Adh-Cytoskel_Orgn"/>
</dbReference>
<evidence type="ECO:0000313" key="5">
    <source>
        <dbReference type="EMBL" id="RWS13739.1"/>
    </source>
</evidence>
<dbReference type="SMART" id="SM00408">
    <property type="entry name" value="IGc2"/>
    <property type="match status" value="1"/>
</dbReference>
<keyword evidence="5" id="KW-0808">Transferase</keyword>
<dbReference type="GO" id="GO:0007156">
    <property type="term" value="P:homophilic cell adhesion via plasma membrane adhesion molecules"/>
    <property type="evidence" value="ECO:0007669"/>
    <property type="project" value="TreeGrafter"/>
</dbReference>
<evidence type="ECO:0000256" key="1">
    <source>
        <dbReference type="ARBA" id="ARBA00022729"/>
    </source>
</evidence>
<dbReference type="AlphaFoldDB" id="A0A3S3PP78"/>
<evidence type="ECO:0000259" key="4">
    <source>
        <dbReference type="PROSITE" id="PS50835"/>
    </source>
</evidence>
<dbReference type="Gene3D" id="2.60.40.10">
    <property type="entry name" value="Immunoglobulins"/>
    <property type="match status" value="1"/>
</dbReference>
<dbReference type="GO" id="GO:0043025">
    <property type="term" value="C:neuronal cell body"/>
    <property type="evidence" value="ECO:0007669"/>
    <property type="project" value="TreeGrafter"/>
</dbReference>
<keyword evidence="2" id="KW-1015">Disulfide bond</keyword>
<dbReference type="FunFam" id="2.60.40.10:FF:000032">
    <property type="entry name" value="palladin isoform X1"/>
    <property type="match status" value="1"/>
</dbReference>
<dbReference type="EMBL" id="NCKU01000896">
    <property type="protein sequence ID" value="RWS13739.1"/>
    <property type="molecule type" value="Genomic_DNA"/>
</dbReference>